<dbReference type="InterPro" id="IPR057853">
    <property type="entry name" value="Beta-prop_WDR11_2nd"/>
</dbReference>
<sequence>MDHSYQFAQATNRAPAQGFQETELRSLALPFTVLEWTLPTVPRPTQTAASKKSDASVPPDGMASQADSKAVSPDGAQEEFSESFAFALANGALGVFEVHGRRIRDFKYNSDQKHNTHNRMTS</sequence>
<feature type="domain" description="WDR11 second beta-propeller" evidence="2">
    <location>
        <begin position="22"/>
        <end position="108"/>
    </location>
</feature>
<dbReference type="GO" id="GO:0005737">
    <property type="term" value="C:cytoplasm"/>
    <property type="evidence" value="ECO:0007669"/>
    <property type="project" value="TreeGrafter"/>
</dbReference>
<dbReference type="EMBL" id="BKCJ010600239">
    <property type="protein sequence ID" value="GFB31597.1"/>
    <property type="molecule type" value="Genomic_DNA"/>
</dbReference>
<feature type="region of interest" description="Disordered" evidence="1">
    <location>
        <begin position="40"/>
        <end position="76"/>
    </location>
</feature>
<dbReference type="Pfam" id="PF23752">
    <property type="entry name" value="Beta-prop_WDR11_2nd"/>
    <property type="match status" value="1"/>
</dbReference>
<accession>A0A699L905</accession>
<evidence type="ECO:0000256" key="1">
    <source>
        <dbReference type="SAM" id="MobiDB-lite"/>
    </source>
</evidence>
<gene>
    <name evidence="3" type="ORF">Tci_703568</name>
</gene>
<dbReference type="AlphaFoldDB" id="A0A699L905"/>
<proteinExistence type="predicted"/>
<organism evidence="3">
    <name type="scientific">Tanacetum cinerariifolium</name>
    <name type="common">Dalmatian daisy</name>
    <name type="synonym">Chrysanthemum cinerariifolium</name>
    <dbReference type="NCBI Taxonomy" id="118510"/>
    <lineage>
        <taxon>Eukaryota</taxon>
        <taxon>Viridiplantae</taxon>
        <taxon>Streptophyta</taxon>
        <taxon>Embryophyta</taxon>
        <taxon>Tracheophyta</taxon>
        <taxon>Spermatophyta</taxon>
        <taxon>Magnoliopsida</taxon>
        <taxon>eudicotyledons</taxon>
        <taxon>Gunneridae</taxon>
        <taxon>Pentapetalae</taxon>
        <taxon>asterids</taxon>
        <taxon>campanulids</taxon>
        <taxon>Asterales</taxon>
        <taxon>Asteraceae</taxon>
        <taxon>Asteroideae</taxon>
        <taxon>Anthemideae</taxon>
        <taxon>Anthemidinae</taxon>
        <taxon>Tanacetum</taxon>
    </lineage>
</organism>
<evidence type="ECO:0000259" key="2">
    <source>
        <dbReference type="Pfam" id="PF23752"/>
    </source>
</evidence>
<dbReference type="PANTHER" id="PTHR14593">
    <property type="entry name" value="WD REPEAT-CONTAINING PROTEIN 11"/>
    <property type="match status" value="1"/>
</dbReference>
<reference evidence="3" key="1">
    <citation type="journal article" date="2019" name="Sci. Rep.">
        <title>Draft genome of Tanacetum cinerariifolium, the natural source of mosquito coil.</title>
        <authorList>
            <person name="Yamashiro T."/>
            <person name="Shiraishi A."/>
            <person name="Satake H."/>
            <person name="Nakayama K."/>
        </authorList>
    </citation>
    <scope>NUCLEOTIDE SEQUENCE</scope>
</reference>
<name>A0A699L905_TANCI</name>
<protein>
    <submittedName>
        <fullName evidence="3">WD repeat-containing protein 11-like</fullName>
    </submittedName>
</protein>
<dbReference type="InterPro" id="IPR039694">
    <property type="entry name" value="WDR11"/>
</dbReference>
<evidence type="ECO:0000313" key="3">
    <source>
        <dbReference type="EMBL" id="GFB31597.1"/>
    </source>
</evidence>
<dbReference type="PANTHER" id="PTHR14593:SF5">
    <property type="entry name" value="WD REPEAT-CONTAINING PROTEIN 11"/>
    <property type="match status" value="1"/>
</dbReference>
<comment type="caution">
    <text evidence="3">The sequence shown here is derived from an EMBL/GenBank/DDBJ whole genome shotgun (WGS) entry which is preliminary data.</text>
</comment>